<evidence type="ECO:0000256" key="4">
    <source>
        <dbReference type="ARBA" id="ARBA00023002"/>
    </source>
</evidence>
<dbReference type="PANTHER" id="PTHR47378:SF1">
    <property type="entry name" value="DIVINYL CHLOROPHYLLIDE A 8-VINYL-REDUCTASE, CHLOROPLASTIC"/>
    <property type="match status" value="1"/>
</dbReference>
<evidence type="ECO:0000256" key="3">
    <source>
        <dbReference type="ARBA" id="ARBA00022946"/>
    </source>
</evidence>
<dbReference type="InterPro" id="IPR044201">
    <property type="entry name" value="DVR-like"/>
</dbReference>
<dbReference type="Pfam" id="PF13460">
    <property type="entry name" value="NAD_binding_10"/>
    <property type="match status" value="1"/>
</dbReference>
<evidence type="ECO:0000259" key="6">
    <source>
        <dbReference type="Pfam" id="PF13460"/>
    </source>
</evidence>
<keyword evidence="5" id="KW-0149">Chlorophyll biosynthesis</keyword>
<sequence>MQRIRILIAGASGTIGRVVAEALIGDGHEVVCLLRRSPSGEEAAGFHAQGGARIVFADLSDPLALRDSVHDIAPSCVVSCLASRSGSPKDAQAVDYAANSNLLRAAEHAGTEHFLLLSAICVQRPQLAFQHAKLAFEKELIESPVEHTIVRPTAFFKSLSGQVARVARGKPFLLFGGGELTRCKPISDRDLARFIAGCMSDPEARNQVLPIGGPGPAISPRGQGELLFGLTGREPNYRSVPPALFGAAARVLSLGAPVSDWFAEKAEYARIAKYYATQSMLVLDPETGEYSEEATPEFGSDTLHGHYEKLLHADGLQSGTLGD</sequence>
<keyword evidence="4" id="KW-0560">Oxidoreductase</keyword>
<evidence type="ECO:0000313" key="8">
    <source>
        <dbReference type="Proteomes" id="UP000699975"/>
    </source>
</evidence>
<keyword evidence="3" id="KW-0809">Transit peptide</keyword>
<dbReference type="CDD" id="cd05243">
    <property type="entry name" value="SDR_a5"/>
    <property type="match status" value="1"/>
</dbReference>
<comment type="caution">
    <text evidence="7">The sequence shown here is derived from an EMBL/GenBank/DDBJ whole genome shotgun (WGS) entry which is preliminary data.</text>
</comment>
<proteinExistence type="predicted"/>
<dbReference type="EMBL" id="JAGSPB010000002">
    <property type="protein sequence ID" value="MBV7266086.1"/>
    <property type="molecule type" value="Genomic_DNA"/>
</dbReference>
<dbReference type="RefSeq" id="WP_218316716.1">
    <property type="nucleotide sequence ID" value="NZ_JAGSPB010000002.1"/>
</dbReference>
<gene>
    <name evidence="7" type="ORF">KCG45_07840</name>
</gene>
<dbReference type="Proteomes" id="UP000699975">
    <property type="component" value="Unassembled WGS sequence"/>
</dbReference>
<reference evidence="7 8" key="1">
    <citation type="submission" date="2021-04" db="EMBL/GenBank/DDBJ databases">
        <authorList>
            <person name="Pira H."/>
            <person name="Risdian C."/>
            <person name="Wink J."/>
        </authorList>
    </citation>
    <scope>NUCLEOTIDE SEQUENCE [LARGE SCALE GENOMIC DNA]</scope>
    <source>
        <strain evidence="7 8">WH131</strain>
    </source>
</reference>
<accession>A0ABS6SM64</accession>
<name>A0ABS6SM64_9SPHN</name>
<comment type="pathway">
    <text evidence="1">Porphyrin-containing compound metabolism; chlorophyll biosynthesis.</text>
</comment>
<dbReference type="InterPro" id="IPR016040">
    <property type="entry name" value="NAD(P)-bd_dom"/>
</dbReference>
<evidence type="ECO:0000256" key="2">
    <source>
        <dbReference type="ARBA" id="ARBA00022857"/>
    </source>
</evidence>
<keyword evidence="2" id="KW-0521">NADP</keyword>
<organism evidence="7 8">
    <name type="scientific">Erythrobacter ani</name>
    <dbReference type="NCBI Taxonomy" id="2827235"/>
    <lineage>
        <taxon>Bacteria</taxon>
        <taxon>Pseudomonadati</taxon>
        <taxon>Pseudomonadota</taxon>
        <taxon>Alphaproteobacteria</taxon>
        <taxon>Sphingomonadales</taxon>
        <taxon>Erythrobacteraceae</taxon>
        <taxon>Erythrobacter/Porphyrobacter group</taxon>
        <taxon>Erythrobacter</taxon>
    </lineage>
</organism>
<evidence type="ECO:0000256" key="5">
    <source>
        <dbReference type="ARBA" id="ARBA00023171"/>
    </source>
</evidence>
<feature type="domain" description="NAD(P)-binding" evidence="6">
    <location>
        <begin position="10"/>
        <end position="202"/>
    </location>
</feature>
<evidence type="ECO:0000313" key="7">
    <source>
        <dbReference type="EMBL" id="MBV7266086.1"/>
    </source>
</evidence>
<evidence type="ECO:0000256" key="1">
    <source>
        <dbReference type="ARBA" id="ARBA00005173"/>
    </source>
</evidence>
<keyword evidence="8" id="KW-1185">Reference proteome</keyword>
<protein>
    <submittedName>
        <fullName evidence="7">NAD(P)H-binding protein</fullName>
    </submittedName>
</protein>
<dbReference type="PANTHER" id="PTHR47378">
    <property type="entry name" value="DIVINYL CHLOROPHYLLIDE A 8-VINYL-REDUCTASE, CHLOROPLASTIC"/>
    <property type="match status" value="1"/>
</dbReference>